<evidence type="ECO:0000313" key="3">
    <source>
        <dbReference type="Proteomes" id="UP001230986"/>
    </source>
</evidence>
<dbReference type="RefSeq" id="WP_284474335.1">
    <property type="nucleotide sequence ID" value="NZ_JASVEJ010000018.1"/>
</dbReference>
<organism evidence="2 3">
    <name type="scientific">Geitlerinema calcuttense NRMC-F 0142</name>
    <dbReference type="NCBI Taxonomy" id="2922238"/>
    <lineage>
        <taxon>Bacteria</taxon>
        <taxon>Bacillati</taxon>
        <taxon>Cyanobacteriota</taxon>
        <taxon>Cyanophyceae</taxon>
        <taxon>Geitlerinematales</taxon>
        <taxon>Geitlerinemataceae</taxon>
        <taxon>Geitlerinema</taxon>
    </lineage>
</organism>
<keyword evidence="3" id="KW-1185">Reference proteome</keyword>
<proteinExistence type="predicted"/>
<gene>
    <name evidence="2" type="ORF">QQ055_04860</name>
</gene>
<evidence type="ECO:0000256" key="1">
    <source>
        <dbReference type="SAM" id="MobiDB-lite"/>
    </source>
</evidence>
<name>A0ABT7LXQ1_9CYAN</name>
<protein>
    <submittedName>
        <fullName evidence="2">Uncharacterized protein</fullName>
    </submittedName>
</protein>
<comment type="caution">
    <text evidence="2">The sequence shown here is derived from an EMBL/GenBank/DDBJ whole genome shotgun (WGS) entry which is preliminary data.</text>
</comment>
<evidence type="ECO:0000313" key="2">
    <source>
        <dbReference type="EMBL" id="MDL5056797.1"/>
    </source>
</evidence>
<reference evidence="2 3" key="1">
    <citation type="submission" date="2023-06" db="EMBL/GenBank/DDBJ databases">
        <title>Whole genome sequence of Oscillatoria calcuttensis NRMC-F 0142.</title>
        <authorList>
            <person name="Shakena Fathima T."/>
            <person name="Muralitharan G."/>
            <person name="Thajuddin N."/>
        </authorList>
    </citation>
    <scope>NUCLEOTIDE SEQUENCE [LARGE SCALE GENOMIC DNA]</scope>
    <source>
        <strain evidence="2 3">NRMC-F 0142</strain>
    </source>
</reference>
<dbReference type="Proteomes" id="UP001230986">
    <property type="component" value="Unassembled WGS sequence"/>
</dbReference>
<feature type="region of interest" description="Disordered" evidence="1">
    <location>
        <begin position="1"/>
        <end position="40"/>
    </location>
</feature>
<accession>A0ABT7LXQ1</accession>
<dbReference type="EMBL" id="JASVEJ010000018">
    <property type="protein sequence ID" value="MDL5056797.1"/>
    <property type="molecule type" value="Genomic_DNA"/>
</dbReference>
<feature type="compositionally biased region" description="Polar residues" evidence="1">
    <location>
        <begin position="9"/>
        <end position="25"/>
    </location>
</feature>
<sequence length="119" mass="12639">MSGDRINVGSMTGSNLVTGQVTGNVSSSSHSSESAPKQTLAEAATEIQQLLVQLDKTNPTATESEQISYVNIATQPSFKQRTVAALKAGGETALDQLILENKYLKIVKAVIKGWFNSQA</sequence>